<gene>
    <name evidence="2" type="ORF">F6B40_08950</name>
</gene>
<dbReference type="AlphaFoldDB" id="A0A5N0TFP8"/>
<dbReference type="Pfam" id="PF10974">
    <property type="entry name" value="DUF2804"/>
    <property type="match status" value="1"/>
</dbReference>
<comment type="caution">
    <text evidence="2">The sequence shown here is derived from an EMBL/GenBank/DDBJ whole genome shotgun (WGS) entry which is preliminary data.</text>
</comment>
<accession>A0A5N0TFP8</accession>
<keyword evidence="3" id="KW-1185">Reference proteome</keyword>
<evidence type="ECO:0000313" key="2">
    <source>
        <dbReference type="EMBL" id="KAA9133860.1"/>
    </source>
</evidence>
<protein>
    <submittedName>
        <fullName evidence="2">DUF2804 domain-containing protein</fullName>
    </submittedName>
</protein>
<name>A0A5N0TFP8_9MICO</name>
<organism evidence="2 3">
    <name type="scientific">Microbacterium caowuchunii</name>
    <dbReference type="NCBI Taxonomy" id="2614638"/>
    <lineage>
        <taxon>Bacteria</taxon>
        <taxon>Bacillati</taxon>
        <taxon>Actinomycetota</taxon>
        <taxon>Actinomycetes</taxon>
        <taxon>Micrococcales</taxon>
        <taxon>Microbacteriaceae</taxon>
        <taxon>Microbacterium</taxon>
    </lineage>
</organism>
<dbReference type="PANTHER" id="PTHR35868:SF3">
    <property type="entry name" value="DUF2804 DOMAIN-CONTAINING PROTEIN"/>
    <property type="match status" value="1"/>
</dbReference>
<dbReference type="EMBL" id="VYUY01000009">
    <property type="protein sequence ID" value="KAA9133860.1"/>
    <property type="molecule type" value="Genomic_DNA"/>
</dbReference>
<dbReference type="PANTHER" id="PTHR35868">
    <property type="entry name" value="DUF2804 DOMAIN-CONTAINING PROTEIN-RELATED"/>
    <property type="match status" value="1"/>
</dbReference>
<evidence type="ECO:0000256" key="1">
    <source>
        <dbReference type="SAM" id="MobiDB-lite"/>
    </source>
</evidence>
<proteinExistence type="predicted"/>
<sequence length="357" mass="38971">MRAINDRLRNAAVAASAPAPRPGGSVTEPELTGPVALTGPTGGLNRAAVGWARQPIVDTTGIPGKPWGRNKRWEYWNVVTPTHILALTVSSIDYAAVHEVWVFDRRTERVWQQGATVLPARGVELPGTLGDGPARARAKGLAIDIEEVPGGTRLRARIADAEFDVIAALPPGHERLAVVVPWSDTRFQYTVKDVARPAHGTVTTAGRTHQVPAGESWAVLDHGRGRWPYDIGWNWGAGSGVSHGRVIGIQVGGEWTDGTGVSENAFFVDGRLHKIHGEVVWEYDIARWREPWRVHRGGLDATFVPFFNKVTRTNLAVLSSATDQCFGQWSGTFRTAEGETVPFEGVVGWAEEVHNRW</sequence>
<feature type="compositionally biased region" description="Low complexity" evidence="1">
    <location>
        <begin position="11"/>
        <end position="26"/>
    </location>
</feature>
<dbReference type="InterPro" id="IPR021243">
    <property type="entry name" value="DUF2804"/>
</dbReference>
<evidence type="ECO:0000313" key="3">
    <source>
        <dbReference type="Proteomes" id="UP000326838"/>
    </source>
</evidence>
<dbReference type="Proteomes" id="UP000326838">
    <property type="component" value="Unassembled WGS sequence"/>
</dbReference>
<reference evidence="3" key="1">
    <citation type="submission" date="2019-09" db="EMBL/GenBank/DDBJ databases">
        <title>Mumia zhuanghuii sp. nov. isolated from the intestinal contents of plateau pika (Ochotona curzoniae) in the Qinghai-Tibet plateau of China.</title>
        <authorList>
            <person name="Tian Z."/>
        </authorList>
    </citation>
    <scope>NUCLEOTIDE SEQUENCE [LARGE SCALE GENOMIC DNA]</scope>
    <source>
        <strain evidence="3">L-033</strain>
    </source>
</reference>
<feature type="region of interest" description="Disordered" evidence="1">
    <location>
        <begin position="1"/>
        <end position="39"/>
    </location>
</feature>